<accession>A0A834C425</accession>
<feature type="compositionally biased region" description="Basic and acidic residues" evidence="1">
    <location>
        <begin position="1"/>
        <end position="15"/>
    </location>
</feature>
<evidence type="ECO:0000313" key="2">
    <source>
        <dbReference type="EMBL" id="KAF6720668.1"/>
    </source>
</evidence>
<dbReference type="AlphaFoldDB" id="A0A834C425"/>
<evidence type="ECO:0000313" key="3">
    <source>
        <dbReference type="Proteomes" id="UP000646548"/>
    </source>
</evidence>
<dbReference type="EMBL" id="WKFB01000518">
    <property type="protein sequence ID" value="KAF6720668.1"/>
    <property type="molecule type" value="Genomic_DNA"/>
</dbReference>
<organism evidence="2 3">
    <name type="scientific">Oryzias melastigma</name>
    <name type="common">Marine medaka</name>
    <dbReference type="NCBI Taxonomy" id="30732"/>
    <lineage>
        <taxon>Eukaryota</taxon>
        <taxon>Metazoa</taxon>
        <taxon>Chordata</taxon>
        <taxon>Craniata</taxon>
        <taxon>Vertebrata</taxon>
        <taxon>Euteleostomi</taxon>
        <taxon>Actinopterygii</taxon>
        <taxon>Neopterygii</taxon>
        <taxon>Teleostei</taxon>
        <taxon>Neoteleostei</taxon>
        <taxon>Acanthomorphata</taxon>
        <taxon>Ovalentaria</taxon>
        <taxon>Atherinomorphae</taxon>
        <taxon>Beloniformes</taxon>
        <taxon>Adrianichthyidae</taxon>
        <taxon>Oryziinae</taxon>
        <taxon>Oryzias</taxon>
    </lineage>
</organism>
<name>A0A834C425_ORYME</name>
<evidence type="ECO:0000256" key="1">
    <source>
        <dbReference type="SAM" id="MobiDB-lite"/>
    </source>
</evidence>
<protein>
    <submittedName>
        <fullName evidence="2">Uncharacterized protein</fullName>
    </submittedName>
</protein>
<sequence length="138" mass="15744">MASRPHDPTAAEPKPHPRPPLRLRNFEENTRRRQSRLVAYEDKKMKSSECLQNSSLHASSHLWRTTRASTLLSPSMESISGSQSCWSLSHLQLGEGGSVHHRILPSNLDEEDESFSLRRPSSSEVLLLRSRLFFKILL</sequence>
<gene>
    <name evidence="2" type="ORF">FQA47_006089</name>
</gene>
<feature type="region of interest" description="Disordered" evidence="1">
    <location>
        <begin position="1"/>
        <end position="33"/>
    </location>
</feature>
<proteinExistence type="predicted"/>
<comment type="caution">
    <text evidence="2">The sequence shown here is derived from an EMBL/GenBank/DDBJ whole genome shotgun (WGS) entry which is preliminary data.</text>
</comment>
<reference evidence="2" key="1">
    <citation type="journal article" name="BMC Genomics">
        <title>Long-read sequencing and de novo genome assembly of marine medaka (Oryzias melastigma).</title>
        <authorList>
            <person name="Liang P."/>
            <person name="Saqib H.S.A."/>
            <person name="Ni X."/>
            <person name="Shen Y."/>
        </authorList>
    </citation>
    <scope>NUCLEOTIDE SEQUENCE</scope>
    <source>
        <strain evidence="2">Bigg-433</strain>
    </source>
</reference>
<dbReference type="Proteomes" id="UP000646548">
    <property type="component" value="Unassembled WGS sequence"/>
</dbReference>